<protein>
    <submittedName>
        <fullName evidence="1">36022_t:CDS:1</fullName>
    </submittedName>
</protein>
<keyword evidence="2" id="KW-1185">Reference proteome</keyword>
<feature type="non-terminal residue" evidence="1">
    <location>
        <position position="1"/>
    </location>
</feature>
<comment type="caution">
    <text evidence="1">The sequence shown here is derived from an EMBL/GenBank/DDBJ whole genome shotgun (WGS) entry which is preliminary data.</text>
</comment>
<feature type="non-terminal residue" evidence="1">
    <location>
        <position position="58"/>
    </location>
</feature>
<proteinExistence type="predicted"/>
<gene>
    <name evidence="1" type="ORF">RPERSI_LOCUS32262</name>
</gene>
<organism evidence="1 2">
    <name type="scientific">Racocetra persica</name>
    <dbReference type="NCBI Taxonomy" id="160502"/>
    <lineage>
        <taxon>Eukaryota</taxon>
        <taxon>Fungi</taxon>
        <taxon>Fungi incertae sedis</taxon>
        <taxon>Mucoromycota</taxon>
        <taxon>Glomeromycotina</taxon>
        <taxon>Glomeromycetes</taxon>
        <taxon>Diversisporales</taxon>
        <taxon>Gigasporaceae</taxon>
        <taxon>Racocetra</taxon>
    </lineage>
</organism>
<evidence type="ECO:0000313" key="2">
    <source>
        <dbReference type="Proteomes" id="UP000789920"/>
    </source>
</evidence>
<reference evidence="1" key="1">
    <citation type="submission" date="2021-06" db="EMBL/GenBank/DDBJ databases">
        <authorList>
            <person name="Kallberg Y."/>
            <person name="Tangrot J."/>
            <person name="Rosling A."/>
        </authorList>
    </citation>
    <scope>NUCLEOTIDE SEQUENCE</scope>
    <source>
        <strain evidence="1">MA461A</strain>
    </source>
</reference>
<dbReference type="EMBL" id="CAJVQC010133732">
    <property type="protein sequence ID" value="CAG8842306.1"/>
    <property type="molecule type" value="Genomic_DNA"/>
</dbReference>
<name>A0ACA9SM29_9GLOM</name>
<dbReference type="Proteomes" id="UP000789920">
    <property type="component" value="Unassembled WGS sequence"/>
</dbReference>
<sequence length="58" mass="6675">PEVNIENVLKLITYIRETICVDSAQIWSLLQRQPAKYNYKLKSALPKLPNESVKSRSS</sequence>
<accession>A0ACA9SM29</accession>
<evidence type="ECO:0000313" key="1">
    <source>
        <dbReference type="EMBL" id="CAG8842306.1"/>
    </source>
</evidence>